<dbReference type="RefSeq" id="WP_013405856.1">
    <property type="nucleotide sequence ID" value="NC_014654.1"/>
</dbReference>
<dbReference type="Gene3D" id="1.10.460.10">
    <property type="entry name" value="Topoisomerase I, domain 2"/>
    <property type="match status" value="1"/>
</dbReference>
<evidence type="ECO:0000259" key="13">
    <source>
        <dbReference type="PROSITE" id="PS52039"/>
    </source>
</evidence>
<keyword evidence="9 10" id="KW-0413">Isomerase</keyword>
<dbReference type="Gene3D" id="2.70.20.10">
    <property type="entry name" value="Topoisomerase I, domain 3"/>
    <property type="match status" value="1"/>
</dbReference>
<dbReference type="InterPro" id="IPR006171">
    <property type="entry name" value="TOPRIM_dom"/>
</dbReference>
<evidence type="ECO:0000259" key="12">
    <source>
        <dbReference type="PROSITE" id="PS50880"/>
    </source>
</evidence>
<dbReference type="AlphaFoldDB" id="E4RL11"/>
<feature type="compositionally biased region" description="Basic and acidic residues" evidence="11">
    <location>
        <begin position="342"/>
        <end position="351"/>
    </location>
</feature>
<evidence type="ECO:0000256" key="4">
    <source>
        <dbReference type="ARBA" id="ARBA00022771"/>
    </source>
</evidence>
<feature type="site" description="Interaction with DNA" evidence="10">
    <location>
        <position position="489"/>
    </location>
</feature>
<reference evidence="14 15" key="2">
    <citation type="journal article" date="2011" name="J. Bacteriol.">
        <title>Complete Genome Sequence of the Haloalkaliphilic, Hydrogen Producing Halanaerobium hydrogenoformans.</title>
        <authorList>
            <person name="Brown S.D."/>
            <person name="Begemann M.B."/>
            <person name="Mormile M.R."/>
            <person name="Wall J.D."/>
            <person name="Han C.S."/>
            <person name="Goodwin L.A."/>
            <person name="Pitluck S."/>
            <person name="Land M.L."/>
            <person name="Hauser L.J."/>
            <person name="Elias D.A."/>
        </authorList>
    </citation>
    <scope>NUCLEOTIDE SEQUENCE [LARGE SCALE GENOMIC DNA]</scope>
    <source>
        <strain evidence="15">sapolanicus</strain>
    </source>
</reference>
<dbReference type="EC" id="5.6.2.1" evidence="10"/>
<feature type="domain" description="Toprim" evidence="12">
    <location>
        <begin position="6"/>
        <end position="116"/>
    </location>
</feature>
<feature type="compositionally biased region" description="Basic residues" evidence="11">
    <location>
        <begin position="332"/>
        <end position="341"/>
    </location>
</feature>
<comment type="catalytic activity">
    <reaction evidence="1 10">
        <text>ATP-independent breakage of single-stranded DNA, followed by passage and rejoining.</text>
        <dbReference type="EC" id="5.6.2.1"/>
    </reaction>
</comment>
<keyword evidence="15" id="KW-1185">Reference proteome</keyword>
<evidence type="ECO:0000256" key="1">
    <source>
        <dbReference type="ARBA" id="ARBA00000213"/>
    </source>
</evidence>
<dbReference type="GO" id="GO:0003917">
    <property type="term" value="F:DNA topoisomerase type I (single strand cut, ATP-independent) activity"/>
    <property type="evidence" value="ECO:0007669"/>
    <property type="project" value="UniProtKB-UniRule"/>
</dbReference>
<dbReference type="NCBIfam" id="TIGR01051">
    <property type="entry name" value="topA_bact"/>
    <property type="match status" value="1"/>
</dbReference>
<dbReference type="Proteomes" id="UP000007434">
    <property type="component" value="Chromosome"/>
</dbReference>
<dbReference type="SMART" id="SM00436">
    <property type="entry name" value="TOP1Bc"/>
    <property type="match status" value="1"/>
</dbReference>
<dbReference type="InterPro" id="IPR005733">
    <property type="entry name" value="TopoI_bac-type"/>
</dbReference>
<evidence type="ECO:0000256" key="9">
    <source>
        <dbReference type="ARBA" id="ARBA00023235"/>
    </source>
</evidence>
<organism evidence="14 15">
    <name type="scientific">Halanaerobium hydrogeniformans</name>
    <name type="common">Halanaerobium sp. (strain sapolanicus)</name>
    <dbReference type="NCBI Taxonomy" id="656519"/>
    <lineage>
        <taxon>Bacteria</taxon>
        <taxon>Bacillati</taxon>
        <taxon>Bacillota</taxon>
        <taxon>Clostridia</taxon>
        <taxon>Halanaerobiales</taxon>
        <taxon>Halanaerobiaceae</taxon>
        <taxon>Halanaerobium</taxon>
    </lineage>
</organism>
<dbReference type="HOGENOM" id="CLU_002929_4_3_9"/>
<dbReference type="SUPFAM" id="SSF56712">
    <property type="entry name" value="Prokaryotic type I DNA topoisomerase"/>
    <property type="match status" value="1"/>
</dbReference>
<dbReference type="InterPro" id="IPR023406">
    <property type="entry name" value="Topo_IA_AS"/>
</dbReference>
<dbReference type="PROSITE" id="PS52039">
    <property type="entry name" value="TOPO_IA_2"/>
    <property type="match status" value="1"/>
</dbReference>
<dbReference type="Gene3D" id="3.40.50.140">
    <property type="match status" value="1"/>
</dbReference>
<comment type="function">
    <text evidence="10">Releases the supercoiling and torsional tension of DNA, which is introduced during the DNA replication and transcription, by transiently cleaving and rejoining one strand of the DNA duplex. Introduces a single-strand break via transesterification at a target site in duplex DNA. The scissile phosphodiester is attacked by the catalytic tyrosine of the enzyme, resulting in the formation of a DNA-(5'-phosphotyrosyl)-enzyme intermediate and the expulsion of a 3'-OH DNA strand. The free DNA strand then undergoes passage around the unbroken strand, thus removing DNA supercoils. Finally, in the religation step, the DNA 3'-OH attacks the covalent intermediate to expel the active-site tyrosine and restore the DNA phosphodiester backbone.</text>
</comment>
<reference evidence="14 15" key="1">
    <citation type="submission" date="2010-11" db="EMBL/GenBank/DDBJ databases">
        <title>Complete sequence of Halanaerobium sp. sapolanicus.</title>
        <authorList>
            <consortium name="US DOE Joint Genome Institute"/>
            <person name="Lucas S."/>
            <person name="Copeland A."/>
            <person name="Lapidus A."/>
            <person name="Cheng J.-F."/>
            <person name="Bruce D."/>
            <person name="Goodwin L."/>
            <person name="Pitluck S."/>
            <person name="Davenport K."/>
            <person name="Detter J.C."/>
            <person name="Han C."/>
            <person name="Tapia R."/>
            <person name="Land M."/>
            <person name="Hauser L."/>
            <person name="Jeffries C."/>
            <person name="Kyrpides N."/>
            <person name="Ivanova N."/>
            <person name="Mikhailova N."/>
            <person name="Begemann M.B."/>
            <person name="Mormile M.R."/>
            <person name="Wall J.D."/>
            <person name="Elias D.A."/>
            <person name="Woyke T."/>
        </authorList>
    </citation>
    <scope>NUCLEOTIDE SEQUENCE [LARGE SCALE GENOMIC DNA]</scope>
    <source>
        <strain evidence="15">sapolanicus</strain>
    </source>
</reference>
<dbReference type="Gene3D" id="3.30.65.10">
    <property type="entry name" value="Bacterial Topoisomerase I, domain 1"/>
    <property type="match status" value="2"/>
</dbReference>
<dbReference type="KEGG" id="has:Halsa_1348"/>
<dbReference type="OrthoDB" id="9804262at2"/>
<evidence type="ECO:0000313" key="15">
    <source>
        <dbReference type="Proteomes" id="UP000007434"/>
    </source>
</evidence>
<feature type="region of interest" description="Disordered" evidence="11">
    <location>
        <begin position="332"/>
        <end position="363"/>
    </location>
</feature>
<dbReference type="GO" id="GO:0006265">
    <property type="term" value="P:DNA topological change"/>
    <property type="evidence" value="ECO:0007669"/>
    <property type="project" value="UniProtKB-UniRule"/>
</dbReference>
<accession>E4RL11</accession>
<evidence type="ECO:0000256" key="11">
    <source>
        <dbReference type="SAM" id="MobiDB-lite"/>
    </source>
</evidence>
<keyword evidence="6" id="KW-0460">Magnesium</keyword>
<evidence type="ECO:0000256" key="2">
    <source>
        <dbReference type="ARBA" id="ARBA00009446"/>
    </source>
</evidence>
<name>E4RL11_HALHG</name>
<dbReference type="PROSITE" id="PS50880">
    <property type="entry name" value="TOPRIM"/>
    <property type="match status" value="1"/>
</dbReference>
<keyword evidence="5" id="KW-0862">Zinc</keyword>
<feature type="site" description="Interaction with DNA" evidence="10">
    <location>
        <position position="36"/>
    </location>
</feature>
<feature type="active site" description="O-(5'-phospho-DNA)-tyrosine intermediate" evidence="10">
    <location>
        <position position="301"/>
    </location>
</feature>
<dbReference type="CDD" id="cd00186">
    <property type="entry name" value="TOP1Ac"/>
    <property type="match status" value="1"/>
</dbReference>
<dbReference type="InterPro" id="IPR003602">
    <property type="entry name" value="Topo_IA_DNA-bd_dom"/>
</dbReference>
<dbReference type="GO" id="GO:0005694">
    <property type="term" value="C:chromosome"/>
    <property type="evidence" value="ECO:0007669"/>
    <property type="project" value="InterPro"/>
</dbReference>
<evidence type="ECO:0000256" key="3">
    <source>
        <dbReference type="ARBA" id="ARBA00022723"/>
    </source>
</evidence>
<dbReference type="eggNOG" id="COG0550">
    <property type="taxonomic scope" value="Bacteria"/>
</dbReference>
<dbReference type="InterPro" id="IPR023405">
    <property type="entry name" value="Topo_IA_core_domain"/>
</dbReference>
<feature type="site" description="Interaction with DNA" evidence="10">
    <location>
        <position position="303"/>
    </location>
</feature>
<dbReference type="PROSITE" id="PS00396">
    <property type="entry name" value="TOPO_IA_1"/>
    <property type="match status" value="1"/>
</dbReference>
<keyword evidence="4" id="KW-0863">Zinc-finger</keyword>
<sequence>MAKKNKNLVIVESPAKAKTIAKFLGRNYKVKASMGHVIDLPKSKMGIDIENNFEPNYITIRGKGKTLAKLRKEAKKSNEVYLATDPDREGEAISWHLSHALKLSEEDNNRIEFNEITKNAIKNAIKKPRQIDKNLVDAQQARRLLDRLVGYRLSPLLWKKVRKGLSAGRVQTIAVKLICEREEEIRNFEEEEYWTIDVDLKKDKDKLTASLYRIDNKKYNIDSEEAANKIVSDIKKEDFEIIKVKKRKRRRNPKSAFTTSTLQQTASSKLNYSAKKTMYLAQQLYEGMDIGSSGSVGLISYIRTDSTRLSEEAKAGAAKYIEAEFGDKFLRSKKKKKKKNKNSQDAHEAIRPTDTMRTPDKMKKHLSKDQYKLYDLIWRRFVASQMSPALYESISAQFKAGEKYKFRVSGSRLLFPGHLILTGKAKEDKIDLPVLKEGDVYKLQDVKPEQHFTKPPARFSEASLVKTLEEEGIGRPSTYAPTLSTIVSRDYVEKDGRYLKPTELGETVTELLSEYFPDVTDVEFTASLEQRLDEIEKGNEDWKKLLKDFYQPFYERLEHARENMERVQIVEETDEVCEVCGKPMVVKYGRYGKFLACSGYPDCKNTKPYLIKTGVDCPECDDGEVIERTSKKGRTFFGCSNYPECNFMAWNKPVEKPCPECGGVMVEKTTKAKGEHYKCINKECGHTEKAE</sequence>
<dbReference type="CDD" id="cd03363">
    <property type="entry name" value="TOPRIM_TopoIA_TopoI"/>
    <property type="match status" value="1"/>
</dbReference>
<dbReference type="InterPro" id="IPR013498">
    <property type="entry name" value="Topo_IA_Znf"/>
</dbReference>
<comment type="similarity">
    <text evidence="2 10">Belongs to the type IA topoisomerase family.</text>
</comment>
<dbReference type="Pfam" id="PF01751">
    <property type="entry name" value="Toprim"/>
    <property type="match status" value="1"/>
</dbReference>
<dbReference type="InterPro" id="IPR028612">
    <property type="entry name" value="Topoisom_1_IA"/>
</dbReference>
<dbReference type="Pfam" id="PF01396">
    <property type="entry name" value="Zn_ribbon_Top1"/>
    <property type="match status" value="3"/>
</dbReference>
<dbReference type="InterPro" id="IPR013497">
    <property type="entry name" value="Topo_IA_cen"/>
</dbReference>
<protein>
    <recommendedName>
        <fullName evidence="10">DNA topoisomerase 1</fullName>
        <ecNumber evidence="10">5.6.2.1</ecNumber>
    </recommendedName>
    <alternativeName>
        <fullName evidence="10">DNA topoisomerase I</fullName>
    </alternativeName>
</protein>
<evidence type="ECO:0000256" key="6">
    <source>
        <dbReference type="ARBA" id="ARBA00022842"/>
    </source>
</evidence>
<feature type="site" description="Interaction with DNA" evidence="10">
    <location>
        <position position="146"/>
    </location>
</feature>
<dbReference type="PRINTS" id="PR00417">
    <property type="entry name" value="PRTPISMRASEI"/>
</dbReference>
<dbReference type="EMBL" id="CP002304">
    <property type="protein sequence ID" value="ADQ14775.1"/>
    <property type="molecule type" value="Genomic_DNA"/>
</dbReference>
<keyword evidence="8 10" id="KW-0238">DNA-binding</keyword>
<dbReference type="STRING" id="656519.Halsa_1348"/>
<dbReference type="PANTHER" id="PTHR42785:SF1">
    <property type="entry name" value="DNA TOPOISOMERASE"/>
    <property type="match status" value="1"/>
</dbReference>
<feature type="domain" description="Topo IA-type catalytic" evidence="13">
    <location>
        <begin position="132"/>
        <end position="557"/>
    </location>
</feature>
<dbReference type="InterPro" id="IPR000380">
    <property type="entry name" value="Topo_IA"/>
</dbReference>
<dbReference type="SUPFAM" id="SSF57783">
    <property type="entry name" value="Zinc beta-ribbon"/>
    <property type="match status" value="1"/>
</dbReference>
<dbReference type="GO" id="GO:0008270">
    <property type="term" value="F:zinc ion binding"/>
    <property type="evidence" value="ECO:0007669"/>
    <property type="project" value="UniProtKB-KW"/>
</dbReference>
<comment type="subunit">
    <text evidence="10">Monomer.</text>
</comment>
<evidence type="ECO:0000256" key="5">
    <source>
        <dbReference type="ARBA" id="ARBA00022833"/>
    </source>
</evidence>
<dbReference type="InterPro" id="IPR034149">
    <property type="entry name" value="TOPRIM_TopoI"/>
</dbReference>
<feature type="site" description="Interaction with DNA" evidence="10">
    <location>
        <position position="143"/>
    </location>
</feature>
<dbReference type="GO" id="GO:0003677">
    <property type="term" value="F:DNA binding"/>
    <property type="evidence" value="ECO:0007669"/>
    <property type="project" value="UniProtKB-KW"/>
</dbReference>
<evidence type="ECO:0000256" key="7">
    <source>
        <dbReference type="ARBA" id="ARBA00023029"/>
    </source>
</evidence>
<dbReference type="Pfam" id="PF01131">
    <property type="entry name" value="Topoisom_bac"/>
    <property type="match status" value="1"/>
</dbReference>
<dbReference type="HAMAP" id="MF_00952">
    <property type="entry name" value="Topoisom_1_prok"/>
    <property type="match status" value="1"/>
</dbReference>
<evidence type="ECO:0000313" key="14">
    <source>
        <dbReference type="EMBL" id="ADQ14775.1"/>
    </source>
</evidence>
<feature type="region of interest" description="Interaction with DNA" evidence="10">
    <location>
        <begin position="166"/>
        <end position="171"/>
    </location>
</feature>
<gene>
    <name evidence="10" type="primary">topA</name>
    <name evidence="14" type="ordered locus">Halsa_1348</name>
</gene>
<keyword evidence="7 10" id="KW-0799">Topoisomerase</keyword>
<feature type="site" description="Interaction with DNA" evidence="10">
    <location>
        <position position="158"/>
    </location>
</feature>
<evidence type="ECO:0000256" key="10">
    <source>
        <dbReference type="HAMAP-Rule" id="MF_00952"/>
    </source>
</evidence>
<dbReference type="PANTHER" id="PTHR42785">
    <property type="entry name" value="DNA TOPOISOMERASE, TYPE IA, CORE"/>
    <property type="match status" value="1"/>
</dbReference>
<feature type="site" description="Interaction with DNA" evidence="10">
    <location>
        <position position="142"/>
    </location>
</feature>
<keyword evidence="3" id="KW-0479">Metal-binding</keyword>
<feature type="site" description="Interaction with DNA" evidence="10">
    <location>
        <position position="151"/>
    </location>
</feature>
<dbReference type="Gene3D" id="1.10.290.10">
    <property type="entry name" value="Topoisomerase I, domain 4"/>
    <property type="match status" value="1"/>
</dbReference>
<dbReference type="InterPro" id="IPR003601">
    <property type="entry name" value="Topo_IA_2"/>
</dbReference>
<proteinExistence type="inferred from homology"/>
<dbReference type="InterPro" id="IPR013826">
    <property type="entry name" value="Topo_IA_cen_sub3"/>
</dbReference>
<dbReference type="SMART" id="SM00437">
    <property type="entry name" value="TOP1Ac"/>
    <property type="match status" value="1"/>
</dbReference>
<dbReference type="InterPro" id="IPR013825">
    <property type="entry name" value="Topo_IA_cen_sub2"/>
</dbReference>
<dbReference type="InterPro" id="IPR013824">
    <property type="entry name" value="Topo_IA_cen_sub1"/>
</dbReference>
<dbReference type="SMART" id="SM00493">
    <property type="entry name" value="TOPRIM"/>
    <property type="match status" value="1"/>
</dbReference>
<evidence type="ECO:0000256" key="8">
    <source>
        <dbReference type="ARBA" id="ARBA00023125"/>
    </source>
</evidence>